<feature type="binding site" evidence="2">
    <location>
        <position position="93"/>
    </location>
    <ligand>
        <name>Fe cation</name>
        <dbReference type="ChEBI" id="CHEBI:24875"/>
    </ligand>
</feature>
<dbReference type="PANTHER" id="PTHR10458">
    <property type="entry name" value="PEPTIDE DEFORMYLASE"/>
    <property type="match status" value="1"/>
</dbReference>
<dbReference type="GO" id="GO:0046872">
    <property type="term" value="F:metal ion binding"/>
    <property type="evidence" value="ECO:0007669"/>
    <property type="project" value="UniProtKB-KW"/>
</dbReference>
<comment type="cofactor">
    <cofactor evidence="2">
        <name>Fe(2+)</name>
        <dbReference type="ChEBI" id="CHEBI:29033"/>
    </cofactor>
    <text evidence="2">Binds 1 Fe(2+) ion.</text>
</comment>
<dbReference type="Pfam" id="PF01327">
    <property type="entry name" value="Pep_deformylase"/>
    <property type="match status" value="1"/>
</dbReference>
<dbReference type="AlphaFoldDB" id="A0A518BCM8"/>
<evidence type="ECO:0000256" key="2">
    <source>
        <dbReference type="HAMAP-Rule" id="MF_00163"/>
    </source>
</evidence>
<dbReference type="Proteomes" id="UP000317093">
    <property type="component" value="Chromosome"/>
</dbReference>
<dbReference type="EC" id="3.5.1.88" evidence="2"/>
<dbReference type="PRINTS" id="PR01576">
    <property type="entry name" value="PDEFORMYLASE"/>
</dbReference>
<dbReference type="PIRSF" id="PIRSF004749">
    <property type="entry name" value="Pep_def"/>
    <property type="match status" value="1"/>
</dbReference>
<dbReference type="OrthoDB" id="9784988at2"/>
<dbReference type="RefSeq" id="WP_145263153.1">
    <property type="nucleotide sequence ID" value="NZ_CP036279.1"/>
</dbReference>
<name>A0A518BCM8_9BACT</name>
<dbReference type="GO" id="GO:0042586">
    <property type="term" value="F:peptide deformylase activity"/>
    <property type="evidence" value="ECO:0007669"/>
    <property type="project" value="UniProtKB-UniRule"/>
</dbReference>
<protein>
    <recommendedName>
        <fullName evidence="2">Peptide deformylase</fullName>
        <shortName evidence="2">PDF</shortName>
        <ecNumber evidence="2">3.5.1.88</ecNumber>
    </recommendedName>
    <alternativeName>
        <fullName evidence="2">Polypeptide deformylase</fullName>
    </alternativeName>
</protein>
<dbReference type="Gene3D" id="3.90.45.10">
    <property type="entry name" value="Peptide deformylase"/>
    <property type="match status" value="1"/>
</dbReference>
<dbReference type="EMBL" id="CP036279">
    <property type="protein sequence ID" value="QDU64742.1"/>
    <property type="molecule type" value="Genomic_DNA"/>
</dbReference>
<organism evidence="3 4">
    <name type="scientific">Kolteria novifilia</name>
    <dbReference type="NCBI Taxonomy" id="2527975"/>
    <lineage>
        <taxon>Bacteria</taxon>
        <taxon>Pseudomonadati</taxon>
        <taxon>Planctomycetota</taxon>
        <taxon>Planctomycetia</taxon>
        <taxon>Kolteriales</taxon>
        <taxon>Kolteriaceae</taxon>
        <taxon>Kolteria</taxon>
    </lineage>
</organism>
<dbReference type="SUPFAM" id="SSF56420">
    <property type="entry name" value="Peptide deformylase"/>
    <property type="match status" value="1"/>
</dbReference>
<feature type="binding site" evidence="2">
    <location>
        <position position="135"/>
    </location>
    <ligand>
        <name>Fe cation</name>
        <dbReference type="ChEBI" id="CHEBI:24875"/>
    </ligand>
</feature>
<keyword evidence="2" id="KW-0408">Iron</keyword>
<proteinExistence type="inferred from homology"/>
<dbReference type="GO" id="GO:0006412">
    <property type="term" value="P:translation"/>
    <property type="evidence" value="ECO:0007669"/>
    <property type="project" value="UniProtKB-UniRule"/>
</dbReference>
<accession>A0A518BCM8</accession>
<dbReference type="CDD" id="cd00487">
    <property type="entry name" value="Pep_deformylase"/>
    <property type="match status" value="1"/>
</dbReference>
<comment type="similarity">
    <text evidence="1 2">Belongs to the polypeptide deformylase family.</text>
</comment>
<feature type="binding site" evidence="2">
    <location>
        <position position="139"/>
    </location>
    <ligand>
        <name>Fe cation</name>
        <dbReference type="ChEBI" id="CHEBI:24875"/>
    </ligand>
</feature>
<sequence length="196" mass="22052">MRIVQYPHPSLLHPAVPVTRIDKELRRQIGEMFELMYDAKGLGLAATQVALPYQLLVANVGGAETVGDKEQERVYINPVITRRKGTQEGDEGCLSFPGLYAKVRRAKEVVVEAYDLKGQKVRIEAKGLEARLWQHEIDHLDGVVFVERFGYLARLAHEREIASFESEFRKAQSLGDLPPDANLKKALRDLQQAMSG</sequence>
<dbReference type="KEGG" id="knv:Pan216_56340"/>
<feature type="active site" evidence="2">
    <location>
        <position position="136"/>
    </location>
</feature>
<keyword evidence="2 3" id="KW-0378">Hydrolase</keyword>
<evidence type="ECO:0000313" key="4">
    <source>
        <dbReference type="Proteomes" id="UP000317093"/>
    </source>
</evidence>
<comment type="function">
    <text evidence="2">Removes the formyl group from the N-terminal Met of newly synthesized proteins. Requires at least a dipeptide for an efficient rate of reaction. N-terminal L-methionine is a prerequisite for activity but the enzyme has broad specificity at other positions.</text>
</comment>
<dbReference type="NCBIfam" id="TIGR00079">
    <property type="entry name" value="pept_deformyl"/>
    <property type="match status" value="1"/>
</dbReference>
<dbReference type="PANTHER" id="PTHR10458:SF22">
    <property type="entry name" value="PEPTIDE DEFORMYLASE"/>
    <property type="match status" value="1"/>
</dbReference>
<comment type="catalytic activity">
    <reaction evidence="2">
        <text>N-terminal N-formyl-L-methionyl-[peptide] + H2O = N-terminal L-methionyl-[peptide] + formate</text>
        <dbReference type="Rhea" id="RHEA:24420"/>
        <dbReference type="Rhea" id="RHEA-COMP:10639"/>
        <dbReference type="Rhea" id="RHEA-COMP:10640"/>
        <dbReference type="ChEBI" id="CHEBI:15377"/>
        <dbReference type="ChEBI" id="CHEBI:15740"/>
        <dbReference type="ChEBI" id="CHEBI:49298"/>
        <dbReference type="ChEBI" id="CHEBI:64731"/>
        <dbReference type="EC" id="3.5.1.88"/>
    </reaction>
</comment>
<keyword evidence="4" id="KW-1185">Reference proteome</keyword>
<evidence type="ECO:0000313" key="3">
    <source>
        <dbReference type="EMBL" id="QDU64742.1"/>
    </source>
</evidence>
<dbReference type="InterPro" id="IPR023635">
    <property type="entry name" value="Peptide_deformylase"/>
</dbReference>
<keyword evidence="2" id="KW-0479">Metal-binding</keyword>
<reference evidence="3 4" key="1">
    <citation type="submission" date="2019-02" db="EMBL/GenBank/DDBJ databases">
        <title>Deep-cultivation of Planctomycetes and their phenomic and genomic characterization uncovers novel biology.</title>
        <authorList>
            <person name="Wiegand S."/>
            <person name="Jogler M."/>
            <person name="Boedeker C."/>
            <person name="Pinto D."/>
            <person name="Vollmers J."/>
            <person name="Rivas-Marin E."/>
            <person name="Kohn T."/>
            <person name="Peeters S.H."/>
            <person name="Heuer A."/>
            <person name="Rast P."/>
            <person name="Oberbeckmann S."/>
            <person name="Bunk B."/>
            <person name="Jeske O."/>
            <person name="Meyerdierks A."/>
            <person name="Storesund J.E."/>
            <person name="Kallscheuer N."/>
            <person name="Luecker S."/>
            <person name="Lage O.M."/>
            <person name="Pohl T."/>
            <person name="Merkel B.J."/>
            <person name="Hornburger P."/>
            <person name="Mueller R.-W."/>
            <person name="Bruemmer F."/>
            <person name="Labrenz M."/>
            <person name="Spormann A.M."/>
            <person name="Op den Camp H."/>
            <person name="Overmann J."/>
            <person name="Amann R."/>
            <person name="Jetten M.S.M."/>
            <person name="Mascher T."/>
            <person name="Medema M.H."/>
            <person name="Devos D.P."/>
            <person name="Kaster A.-K."/>
            <person name="Ovreas L."/>
            <person name="Rohde M."/>
            <person name="Galperin M.Y."/>
            <person name="Jogler C."/>
        </authorList>
    </citation>
    <scope>NUCLEOTIDE SEQUENCE [LARGE SCALE GENOMIC DNA]</scope>
    <source>
        <strain evidence="3 4">Pan216</strain>
    </source>
</reference>
<evidence type="ECO:0000256" key="1">
    <source>
        <dbReference type="ARBA" id="ARBA00010759"/>
    </source>
</evidence>
<dbReference type="NCBIfam" id="NF001159">
    <property type="entry name" value="PRK00150.1-3"/>
    <property type="match status" value="1"/>
</dbReference>
<dbReference type="InterPro" id="IPR036821">
    <property type="entry name" value="Peptide_deformylase_sf"/>
</dbReference>
<keyword evidence="2" id="KW-0648">Protein biosynthesis</keyword>
<gene>
    <name evidence="3" type="primary">def_1</name>
    <name evidence="2" type="synonym">def</name>
    <name evidence="3" type="ORF">Pan216_56340</name>
</gene>
<dbReference type="HAMAP" id="MF_00163">
    <property type="entry name" value="Pep_deformylase"/>
    <property type="match status" value="1"/>
</dbReference>